<proteinExistence type="predicted"/>
<protein>
    <submittedName>
        <fullName evidence="3">Uncharacterized protein</fullName>
    </submittedName>
</protein>
<dbReference type="WBParaSite" id="ACRNAN_scaffold22149.g29115.t1">
    <property type="protein sequence ID" value="ACRNAN_scaffold22149.g29115.t1"/>
    <property type="gene ID" value="ACRNAN_scaffold22149.g29115"/>
</dbReference>
<evidence type="ECO:0000256" key="1">
    <source>
        <dbReference type="SAM" id="MobiDB-lite"/>
    </source>
</evidence>
<dbReference type="Proteomes" id="UP000887540">
    <property type="component" value="Unplaced"/>
</dbReference>
<evidence type="ECO:0000313" key="2">
    <source>
        <dbReference type="Proteomes" id="UP000887540"/>
    </source>
</evidence>
<feature type="region of interest" description="Disordered" evidence="1">
    <location>
        <begin position="1"/>
        <end position="47"/>
    </location>
</feature>
<reference evidence="3" key="1">
    <citation type="submission" date="2022-11" db="UniProtKB">
        <authorList>
            <consortium name="WormBaseParasite"/>
        </authorList>
    </citation>
    <scope>IDENTIFICATION</scope>
</reference>
<evidence type="ECO:0000313" key="3">
    <source>
        <dbReference type="WBParaSite" id="ACRNAN_scaffold22149.g29115.t1"/>
    </source>
</evidence>
<dbReference type="AlphaFoldDB" id="A0A914DBV0"/>
<name>A0A914DBV0_9BILA</name>
<keyword evidence="2" id="KW-1185">Reference proteome</keyword>
<organism evidence="2 3">
    <name type="scientific">Acrobeloides nanus</name>
    <dbReference type="NCBI Taxonomy" id="290746"/>
    <lineage>
        <taxon>Eukaryota</taxon>
        <taxon>Metazoa</taxon>
        <taxon>Ecdysozoa</taxon>
        <taxon>Nematoda</taxon>
        <taxon>Chromadorea</taxon>
        <taxon>Rhabditida</taxon>
        <taxon>Tylenchina</taxon>
        <taxon>Cephalobomorpha</taxon>
        <taxon>Cephaloboidea</taxon>
        <taxon>Cephalobidae</taxon>
        <taxon>Acrobeloides</taxon>
    </lineage>
</organism>
<accession>A0A914DBV0</accession>
<sequence>ANSLQFDKCDNDMSNVSSMIENESMKASTIEDSYTHSPVNSEDDWDQ</sequence>
<feature type="compositionally biased region" description="Polar residues" evidence="1">
    <location>
        <begin position="12"/>
        <end position="40"/>
    </location>
</feature>